<dbReference type="InterPro" id="IPR002347">
    <property type="entry name" value="SDR_fam"/>
</dbReference>
<dbReference type="InterPro" id="IPR051397">
    <property type="entry name" value="Zn-ADH-like_protein"/>
</dbReference>
<dbReference type="Pfam" id="PF08240">
    <property type="entry name" value="ADH_N"/>
    <property type="match status" value="1"/>
</dbReference>
<evidence type="ECO:0000259" key="3">
    <source>
        <dbReference type="SMART" id="SM00829"/>
    </source>
</evidence>
<dbReference type="OrthoDB" id="48317at2759"/>
<dbReference type="PANTHER" id="PTHR43677">
    <property type="entry name" value="SHORT-CHAIN DEHYDROGENASE/REDUCTASE"/>
    <property type="match status" value="1"/>
</dbReference>
<dbReference type="InterPro" id="IPR013149">
    <property type="entry name" value="ADH-like_C"/>
</dbReference>
<evidence type="ECO:0000313" key="4">
    <source>
        <dbReference type="EMBL" id="TVU09826.1"/>
    </source>
</evidence>
<proteinExistence type="predicted"/>
<dbReference type="InterPro" id="IPR020904">
    <property type="entry name" value="Sc_DH/Rdtase_CS"/>
</dbReference>
<evidence type="ECO:0000256" key="1">
    <source>
        <dbReference type="ARBA" id="ARBA00011738"/>
    </source>
</evidence>
<dbReference type="GO" id="GO:0005739">
    <property type="term" value="C:mitochondrion"/>
    <property type="evidence" value="ECO:0007669"/>
    <property type="project" value="TreeGrafter"/>
</dbReference>
<dbReference type="PROSITE" id="PS00061">
    <property type="entry name" value="ADH_SHORT"/>
    <property type="match status" value="1"/>
</dbReference>
<keyword evidence="5" id="KW-1185">Reference proteome</keyword>
<dbReference type="InterPro" id="IPR036291">
    <property type="entry name" value="NAD(P)-bd_dom_sf"/>
</dbReference>
<dbReference type="Proteomes" id="UP000324897">
    <property type="component" value="Chromosome 3"/>
</dbReference>
<dbReference type="SUPFAM" id="SSF50129">
    <property type="entry name" value="GroES-like"/>
    <property type="match status" value="1"/>
</dbReference>
<dbReference type="GO" id="GO:0016491">
    <property type="term" value="F:oxidoreductase activity"/>
    <property type="evidence" value="ECO:0007669"/>
    <property type="project" value="UniProtKB-KW"/>
</dbReference>
<dbReference type="Pfam" id="PF00107">
    <property type="entry name" value="ADH_zinc_N"/>
    <property type="match status" value="1"/>
</dbReference>
<dbReference type="SUPFAM" id="SSF51735">
    <property type="entry name" value="NAD(P)-binding Rossmann-fold domains"/>
    <property type="match status" value="2"/>
</dbReference>
<dbReference type="PROSITE" id="PS01162">
    <property type="entry name" value="QOR_ZETA_CRYSTAL"/>
    <property type="match status" value="1"/>
</dbReference>
<dbReference type="InterPro" id="IPR002364">
    <property type="entry name" value="Quin_OxRdtase/zeta-crystal_CS"/>
</dbReference>
<name>A0A5J9TEL3_9POAL</name>
<dbReference type="EMBL" id="RWGY01000039">
    <property type="protein sequence ID" value="TVU09826.1"/>
    <property type="molecule type" value="Genomic_DNA"/>
</dbReference>
<evidence type="ECO:0000313" key="5">
    <source>
        <dbReference type="Proteomes" id="UP000324897"/>
    </source>
</evidence>
<dbReference type="Pfam" id="PF00106">
    <property type="entry name" value="adh_short"/>
    <property type="match status" value="1"/>
</dbReference>
<protein>
    <recommendedName>
        <fullName evidence="3">Enoyl reductase (ER) domain-containing protein</fullName>
    </recommendedName>
</protein>
<dbReference type="Gramene" id="TVU09826">
    <property type="protein sequence ID" value="TVU09826"/>
    <property type="gene ID" value="EJB05_43322"/>
</dbReference>
<reference evidence="4 5" key="1">
    <citation type="journal article" date="2019" name="Sci. Rep.">
        <title>A high-quality genome of Eragrostis curvula grass provides insights into Poaceae evolution and supports new strategies to enhance forage quality.</title>
        <authorList>
            <person name="Carballo J."/>
            <person name="Santos B.A.C.M."/>
            <person name="Zappacosta D."/>
            <person name="Garbus I."/>
            <person name="Selva J.P."/>
            <person name="Gallo C.A."/>
            <person name="Diaz A."/>
            <person name="Albertini E."/>
            <person name="Caccamo M."/>
            <person name="Echenique V."/>
        </authorList>
    </citation>
    <scope>NUCLEOTIDE SEQUENCE [LARGE SCALE GENOMIC DNA]</scope>
    <source>
        <strain evidence="5">cv. Victoria</strain>
        <tissue evidence="4">Leaf</tissue>
    </source>
</reference>
<gene>
    <name evidence="4" type="ORF">EJB05_43322</name>
</gene>
<accession>A0A5J9TEL3</accession>
<organism evidence="4 5">
    <name type="scientific">Eragrostis curvula</name>
    <name type="common">weeping love grass</name>
    <dbReference type="NCBI Taxonomy" id="38414"/>
    <lineage>
        <taxon>Eukaryota</taxon>
        <taxon>Viridiplantae</taxon>
        <taxon>Streptophyta</taxon>
        <taxon>Embryophyta</taxon>
        <taxon>Tracheophyta</taxon>
        <taxon>Spermatophyta</taxon>
        <taxon>Magnoliopsida</taxon>
        <taxon>Liliopsida</taxon>
        <taxon>Poales</taxon>
        <taxon>Poaceae</taxon>
        <taxon>PACMAD clade</taxon>
        <taxon>Chloridoideae</taxon>
        <taxon>Eragrostideae</taxon>
        <taxon>Eragrostidinae</taxon>
        <taxon>Eragrostis</taxon>
    </lineage>
</organism>
<dbReference type="CDD" id="cd08250">
    <property type="entry name" value="Mgc45594_like"/>
    <property type="match status" value="1"/>
</dbReference>
<dbReference type="PANTHER" id="PTHR43677:SF3">
    <property type="entry name" value="PROSTAGLANDIN REDUCTASE 3"/>
    <property type="match status" value="1"/>
</dbReference>
<dbReference type="InterPro" id="IPR011032">
    <property type="entry name" value="GroES-like_sf"/>
</dbReference>
<comment type="subunit">
    <text evidence="1">Homodimer.</text>
</comment>
<dbReference type="SMART" id="SM00829">
    <property type="entry name" value="PKS_ER"/>
    <property type="match status" value="1"/>
</dbReference>
<dbReference type="PRINTS" id="PR00081">
    <property type="entry name" value="GDHRDH"/>
</dbReference>
<feature type="domain" description="Enoyl reductase (ER)" evidence="3">
    <location>
        <begin position="304"/>
        <end position="632"/>
    </location>
</feature>
<dbReference type="GO" id="GO:0008270">
    <property type="term" value="F:zinc ion binding"/>
    <property type="evidence" value="ECO:0007669"/>
    <property type="project" value="InterPro"/>
</dbReference>
<dbReference type="PRINTS" id="PR00080">
    <property type="entry name" value="SDRFAMILY"/>
</dbReference>
<dbReference type="Gene3D" id="3.40.50.720">
    <property type="entry name" value="NAD(P)-binding Rossmann-like Domain"/>
    <property type="match status" value="2"/>
</dbReference>
<dbReference type="InterPro" id="IPR013154">
    <property type="entry name" value="ADH-like_N"/>
</dbReference>
<comment type="caution">
    <text evidence="4">The sequence shown here is derived from an EMBL/GenBank/DDBJ whole genome shotgun (WGS) entry which is preliminary data.</text>
</comment>
<keyword evidence="2" id="KW-0560">Oxidoreductase</keyword>
<dbReference type="AlphaFoldDB" id="A0A5J9TEL3"/>
<dbReference type="InterPro" id="IPR020843">
    <property type="entry name" value="ER"/>
</dbReference>
<dbReference type="FunFam" id="3.40.50.720:FF:000121">
    <property type="entry name" value="Prostaglandin reductase 2"/>
    <property type="match status" value="1"/>
</dbReference>
<dbReference type="Gene3D" id="3.90.180.10">
    <property type="entry name" value="Medium-chain alcohol dehydrogenases, catalytic domain"/>
    <property type="match status" value="1"/>
</dbReference>
<sequence length="645" mass="70051">MELKPGMSALVTGGASGIGKALCIAFAQKGLFVTIVDFSEENGREVASLVQKESNKFHGDLRVPSAIFVKCDVTNADDLAASFEKHVRTYGGLDICINCAGIANNILVYDDTSDGTRTWRHAVNVNLVAVIDCTRIASQIMRSYKKPGVIINIGSAAGLYPMFFDPIYSGTKGGVVMFTRSLAPLKRQGVRVNVLCPEFVQTNMAEQLNRKIIDSTGGYLKMEDVVNGAFELITDESKAGACLWITKRRGKEYWPTPEERRKYLVNPNKSKRTLTINLYPKIQTPEFFEKIVVHTLSHNFRNATRLERVRLTLPIEPHSALVKVIYAGVNASDVNFSSGRYFSGNPKEVATRLPFDAGFEGVGIVASVGDMVNHVKVGTPVALMTFGSYAEFTLVPAKHLLPVPRPEPEVVAMLTSGLTASIGLEKVDSYMFVSLLVAGQMTSGQVVLVTAAAGGTGQFAVQLAKLAGNKVVATCGGESKAALLASLGADRVINYRNERIKEALKKEFPRGVDIIYESVGGEMFDLCLNALAVHGRLIVIGMISQYQGEGGWKPQNYTGLCEKILAKSQTVAGFFLVQYAHLWQDHLDKLFDLYASGKLKVSLDPKKFVGVSSVPDAVEYLHSGKSIGKVVVCIDPSYARTAAKL</sequence>
<evidence type="ECO:0000256" key="2">
    <source>
        <dbReference type="ARBA" id="ARBA00023002"/>
    </source>
</evidence>